<proteinExistence type="predicted"/>
<dbReference type="Proteomes" id="UP000746535">
    <property type="component" value="Unassembled WGS sequence"/>
</dbReference>
<reference evidence="1 2" key="1">
    <citation type="submission" date="2020-03" db="EMBL/GenBank/DDBJ databases">
        <authorList>
            <person name="Wang L."/>
            <person name="He N."/>
            <person name="Li Y."/>
            <person name="Fang Y."/>
            <person name="Zhang F."/>
        </authorList>
    </citation>
    <scope>NUCLEOTIDE SEQUENCE [LARGE SCALE GENOMIC DNA]</scope>
    <source>
        <strain evidence="2">hsmgli-8</strain>
    </source>
</reference>
<comment type="caution">
    <text evidence="1">The sequence shown here is derived from an EMBL/GenBank/DDBJ whole genome shotgun (WGS) entry which is preliminary data.</text>
</comment>
<keyword evidence="2" id="KW-1185">Reference proteome</keyword>
<name>A0ABX0YFK4_9PSED</name>
<evidence type="ECO:0000313" key="1">
    <source>
        <dbReference type="EMBL" id="NJP02205.1"/>
    </source>
</evidence>
<sequence>MMDLVESPDIYLSHKTHVFHPPNFLYIMLTLLPALLLLANTPTPDLPINKNIFPVSAIVLPGSNFNTHSKKILKTSLTKKFDYPFLAIGHPSPMTNCLEVLETLGTSKRFFNPASVVDTQFYTSLTADCVAAKLNYQAKPFNTSFIPTDFFTRETVDKAPYRLGMNASLSELNAVLKERPDATWAESDRAFKIIEKNDHRAVIKLNGARQTVFIQGRGDMDGDGIEDIVLKIISTADYPASYFDVGLYVLTCLEANGRYRIIEAYRGFEDIPGHE</sequence>
<organism evidence="1 2">
    <name type="scientific">Pseudomonas quercus</name>
    <dbReference type="NCBI Taxonomy" id="2722792"/>
    <lineage>
        <taxon>Bacteria</taxon>
        <taxon>Pseudomonadati</taxon>
        <taxon>Pseudomonadota</taxon>
        <taxon>Gammaproteobacteria</taxon>
        <taxon>Pseudomonadales</taxon>
        <taxon>Pseudomonadaceae</taxon>
        <taxon>Pseudomonas</taxon>
    </lineage>
</organism>
<dbReference type="EMBL" id="JAAVJI010000009">
    <property type="protein sequence ID" value="NJP02205.1"/>
    <property type="molecule type" value="Genomic_DNA"/>
</dbReference>
<protein>
    <submittedName>
        <fullName evidence="1">Uncharacterized protein</fullName>
    </submittedName>
</protein>
<dbReference type="RefSeq" id="WP_168084791.1">
    <property type="nucleotide sequence ID" value="NZ_JAAVJI010000009.1"/>
</dbReference>
<accession>A0ABX0YFK4</accession>
<evidence type="ECO:0000313" key="2">
    <source>
        <dbReference type="Proteomes" id="UP000746535"/>
    </source>
</evidence>
<gene>
    <name evidence="1" type="ORF">HBH25_15250</name>
</gene>